<evidence type="ECO:0000256" key="12">
    <source>
        <dbReference type="SAM" id="SignalP"/>
    </source>
</evidence>
<feature type="chain" id="PRO_5044763599" description="Ionotropic glutamate receptor C-terminal domain-containing protein" evidence="12">
    <location>
        <begin position="23"/>
        <end position="871"/>
    </location>
</feature>
<evidence type="ECO:0000256" key="8">
    <source>
        <dbReference type="ARBA" id="ARBA00023180"/>
    </source>
</evidence>
<dbReference type="SMART" id="SM00079">
    <property type="entry name" value="PBPe"/>
    <property type="match status" value="1"/>
</dbReference>
<evidence type="ECO:0000256" key="4">
    <source>
        <dbReference type="ARBA" id="ARBA00022989"/>
    </source>
</evidence>
<keyword evidence="10" id="KW-0407">Ion channel</keyword>
<evidence type="ECO:0000256" key="9">
    <source>
        <dbReference type="ARBA" id="ARBA00023286"/>
    </source>
</evidence>
<dbReference type="Gene3D" id="3.40.190.10">
    <property type="entry name" value="Periplasmic binding protein-like II"/>
    <property type="match status" value="1"/>
</dbReference>
<reference evidence="15" key="1">
    <citation type="journal article" date="2024" name="IScience">
        <title>Strigolactones Initiate the Formation of Haustorium-like Structures in Castilleja.</title>
        <authorList>
            <person name="Buerger M."/>
            <person name="Peterson D."/>
            <person name="Chory J."/>
        </authorList>
    </citation>
    <scope>NUCLEOTIDE SEQUENCE [LARGE SCALE GENOMIC DNA]</scope>
</reference>
<dbReference type="CDD" id="cd19990">
    <property type="entry name" value="PBP1_GABAb_receptor_plant"/>
    <property type="match status" value="1"/>
</dbReference>
<keyword evidence="7" id="KW-0675">Receptor</keyword>
<keyword evidence="12" id="KW-0732">Signal</keyword>
<dbReference type="Gene3D" id="1.10.287.70">
    <property type="match status" value="1"/>
</dbReference>
<dbReference type="SUPFAM" id="SSF53822">
    <property type="entry name" value="Periplasmic binding protein-like I"/>
    <property type="match status" value="1"/>
</dbReference>
<evidence type="ECO:0000256" key="7">
    <source>
        <dbReference type="ARBA" id="ARBA00023170"/>
    </source>
</evidence>
<dbReference type="InterPro" id="IPR001638">
    <property type="entry name" value="Solute-binding_3/MltF_N"/>
</dbReference>
<dbReference type="InterPro" id="IPR028082">
    <property type="entry name" value="Peripla_BP_I"/>
</dbReference>
<dbReference type="EMBL" id="JAVIJP010000002">
    <property type="protein sequence ID" value="KAL3655223.1"/>
    <property type="molecule type" value="Genomic_DNA"/>
</dbReference>
<feature type="transmembrane region" description="Helical" evidence="11">
    <location>
        <begin position="785"/>
        <end position="803"/>
    </location>
</feature>
<dbReference type="InterPro" id="IPR044440">
    <property type="entry name" value="GABAb_receptor_plant_PBP1"/>
</dbReference>
<organism evidence="14 15">
    <name type="scientific">Castilleja foliolosa</name>
    <dbReference type="NCBI Taxonomy" id="1961234"/>
    <lineage>
        <taxon>Eukaryota</taxon>
        <taxon>Viridiplantae</taxon>
        <taxon>Streptophyta</taxon>
        <taxon>Embryophyta</taxon>
        <taxon>Tracheophyta</taxon>
        <taxon>Spermatophyta</taxon>
        <taxon>Magnoliopsida</taxon>
        <taxon>eudicotyledons</taxon>
        <taxon>Gunneridae</taxon>
        <taxon>Pentapetalae</taxon>
        <taxon>asterids</taxon>
        <taxon>lamiids</taxon>
        <taxon>Lamiales</taxon>
        <taxon>Orobanchaceae</taxon>
        <taxon>Pedicularideae</taxon>
        <taxon>Castillejinae</taxon>
        <taxon>Castilleja</taxon>
    </lineage>
</organism>
<keyword evidence="2" id="KW-0813">Transport</keyword>
<name>A0ABD3ELA7_9LAMI</name>
<dbReference type="Pfam" id="PF01094">
    <property type="entry name" value="ANF_receptor"/>
    <property type="match status" value="1"/>
</dbReference>
<gene>
    <name evidence="14" type="ORF">CASFOL_001009</name>
</gene>
<dbReference type="FunFam" id="3.40.190.10:FF:000054">
    <property type="entry name" value="Glutamate receptor"/>
    <property type="match status" value="1"/>
</dbReference>
<proteinExistence type="predicted"/>
<sequence length="871" mass="97517">MNFFKFILFFCSLLSLMIESKASKTRQQLRIGVVLDERFRVGKEQKIAIEIAVQDFKSFVNLILYSSRAASAAIDLVSHNQIDAIIGTVSLQEATLLSELSTSTNINIPIISLSPTASSPQQITPKVPSFIRMNIPVIYHIQCISALVARFKWRKVILLNEQGNGLSDDPGLLTRLSDSIRAFDSYVEGHVSFPQFSSMLDPKAFIADELKRLRSTNVKVFIVFQCSFDFATILFEKAKELGMLGKGYVWLVSDEITNLLDSVDLSVIHNMQGVVGLKTDYDHNNKYLRDFKSRFRKKYGLEYPKEEENMNPSIYSFRAYDAVWSLVKASQNGSKDFLTKNILSSVDFEGLSGRISFKNGLLSQKPVFRIVNVIGKSYQEVAVWSPEFGLSDDLDGNRMRLNGPELTGELSSVYWPGGERIVPMGLSMGSKMKPLRIGVPAKGAFKQFVKVTVDQVTNQTRIVGFSIDVFEAAVKELPYDFHYVFVPFYGSYDEMVVAVSNKSLDAAVGDTEIMADRYVHASFSHPYIESGLVMVVTVKPGLQESSIIALKPFTLKMWALLAIFCLSTGTIIWISEYANGNEEFSNKSFFEIVKETIRSAESRLVLGAWKCVVFVVAASFTAVLSTMMTVPRLQPSIQEIDYLRDTNASVGCNGNSFICHYLINVLNFNPGNVRGINSINEYPLAFERGDIKAAFFVAPHAKVFLRKYCKGYIISGPSYTLGGFGFVFPKGSTLEADMSEAILRVTQSGQVNKLETNMLQLCNCTSSTGRQDNDDLTLGPGPFSYMFWFLFGTIVVALLISIFRLSERIRTNYGSIRISVIVCMLWPLLVLTECWNRMGSKFFKEEIVELTSLAHGPTEQNMVDTQMKPDK</sequence>
<dbReference type="SUPFAM" id="SSF53850">
    <property type="entry name" value="Periplasmic binding protein-like II"/>
    <property type="match status" value="1"/>
</dbReference>
<dbReference type="InterPro" id="IPR001828">
    <property type="entry name" value="ANF_lig-bd_rcpt"/>
</dbReference>
<dbReference type="Gene3D" id="3.40.50.2300">
    <property type="match status" value="2"/>
</dbReference>
<dbReference type="Proteomes" id="UP001632038">
    <property type="component" value="Unassembled WGS sequence"/>
</dbReference>
<evidence type="ECO:0000256" key="5">
    <source>
        <dbReference type="ARBA" id="ARBA00023065"/>
    </source>
</evidence>
<keyword evidence="8" id="KW-0325">Glycoprotein</keyword>
<feature type="domain" description="Ionotropic glutamate receptor C-terminal" evidence="13">
    <location>
        <begin position="436"/>
        <end position="761"/>
    </location>
</feature>
<keyword evidence="5" id="KW-0406">Ion transport</keyword>
<dbReference type="AlphaFoldDB" id="A0ABD3ELA7"/>
<dbReference type="GO" id="GO:0034220">
    <property type="term" value="P:monoatomic ion transmembrane transport"/>
    <property type="evidence" value="ECO:0007669"/>
    <property type="project" value="UniProtKB-KW"/>
</dbReference>
<keyword evidence="15" id="KW-1185">Reference proteome</keyword>
<keyword evidence="4 11" id="KW-1133">Transmembrane helix</keyword>
<comment type="caution">
    <text evidence="14">The sequence shown here is derived from an EMBL/GenBank/DDBJ whole genome shotgun (WGS) entry which is preliminary data.</text>
</comment>
<feature type="transmembrane region" description="Helical" evidence="11">
    <location>
        <begin position="557"/>
        <end position="578"/>
    </location>
</feature>
<evidence type="ECO:0000259" key="13">
    <source>
        <dbReference type="SMART" id="SM00079"/>
    </source>
</evidence>
<dbReference type="CDD" id="cd13686">
    <property type="entry name" value="GluR_Plant"/>
    <property type="match status" value="1"/>
</dbReference>
<evidence type="ECO:0000313" key="15">
    <source>
        <dbReference type="Proteomes" id="UP001632038"/>
    </source>
</evidence>
<evidence type="ECO:0000313" key="14">
    <source>
        <dbReference type="EMBL" id="KAL3655223.1"/>
    </source>
</evidence>
<protein>
    <recommendedName>
        <fullName evidence="13">Ionotropic glutamate receptor C-terminal domain-containing protein</fullName>
    </recommendedName>
</protein>
<feature type="signal peptide" evidence="12">
    <location>
        <begin position="1"/>
        <end position="22"/>
    </location>
</feature>
<evidence type="ECO:0000256" key="11">
    <source>
        <dbReference type="SAM" id="Phobius"/>
    </source>
</evidence>
<evidence type="ECO:0000256" key="6">
    <source>
        <dbReference type="ARBA" id="ARBA00023136"/>
    </source>
</evidence>
<dbReference type="Pfam" id="PF00497">
    <property type="entry name" value="SBP_bac_3"/>
    <property type="match status" value="1"/>
</dbReference>
<feature type="transmembrane region" description="Helical" evidence="11">
    <location>
        <begin position="604"/>
        <end position="624"/>
    </location>
</feature>
<accession>A0ABD3ELA7</accession>
<dbReference type="InterPro" id="IPR015683">
    <property type="entry name" value="Ionotropic_Glu_rcpt"/>
</dbReference>
<keyword evidence="9" id="KW-1071">Ligand-gated ion channel</keyword>
<evidence type="ECO:0000256" key="10">
    <source>
        <dbReference type="ARBA" id="ARBA00023303"/>
    </source>
</evidence>
<evidence type="ECO:0000256" key="1">
    <source>
        <dbReference type="ARBA" id="ARBA00004141"/>
    </source>
</evidence>
<dbReference type="GO" id="GO:0016020">
    <property type="term" value="C:membrane"/>
    <property type="evidence" value="ECO:0007669"/>
    <property type="project" value="UniProtKB-SubCell"/>
</dbReference>
<evidence type="ECO:0000256" key="2">
    <source>
        <dbReference type="ARBA" id="ARBA00022448"/>
    </source>
</evidence>
<dbReference type="PANTHER" id="PTHR18966">
    <property type="entry name" value="IONOTROPIC GLUTAMATE RECEPTOR"/>
    <property type="match status" value="1"/>
</dbReference>
<feature type="transmembrane region" description="Helical" evidence="11">
    <location>
        <begin position="815"/>
        <end position="832"/>
    </location>
</feature>
<dbReference type="FunFam" id="3.40.50.2300:FF:000188">
    <property type="entry name" value="Glutamate receptor"/>
    <property type="match status" value="1"/>
</dbReference>
<dbReference type="InterPro" id="IPR001320">
    <property type="entry name" value="Iontro_rcpt_C"/>
</dbReference>
<evidence type="ECO:0000256" key="3">
    <source>
        <dbReference type="ARBA" id="ARBA00022692"/>
    </source>
</evidence>
<comment type="subcellular location">
    <subcellularLocation>
        <location evidence="1">Membrane</location>
        <topology evidence="1">Multi-pass membrane protein</topology>
    </subcellularLocation>
</comment>
<keyword evidence="6 11" id="KW-0472">Membrane</keyword>
<keyword evidence="3 11" id="KW-0812">Transmembrane</keyword>